<dbReference type="Ensembl" id="ENSLBET00000006408.1">
    <property type="protein sequence ID" value="ENSLBEP00000006107.1"/>
    <property type="gene ID" value="ENSLBEG00000004690.1"/>
</dbReference>
<proteinExistence type="predicted"/>
<reference evidence="1" key="2">
    <citation type="submission" date="2025-09" db="UniProtKB">
        <authorList>
            <consortium name="Ensembl"/>
        </authorList>
    </citation>
    <scope>IDENTIFICATION</scope>
</reference>
<evidence type="ECO:0000313" key="1">
    <source>
        <dbReference type="Ensembl" id="ENSLBEP00000006107.1"/>
    </source>
</evidence>
<dbReference type="GeneTree" id="ENSGT00940000179157"/>
<dbReference type="STRING" id="56723.ENSLBEP00000006107"/>
<name>A0A3Q3EJ70_9LABR</name>
<protein>
    <submittedName>
        <fullName evidence="1">Uncharacterized protein</fullName>
    </submittedName>
</protein>
<reference evidence="1" key="1">
    <citation type="submission" date="2025-08" db="UniProtKB">
        <authorList>
            <consortium name="Ensembl"/>
        </authorList>
    </citation>
    <scope>IDENTIFICATION</scope>
</reference>
<dbReference type="Proteomes" id="UP000261660">
    <property type="component" value="Unplaced"/>
</dbReference>
<dbReference type="AlphaFoldDB" id="A0A3Q3EJ70"/>
<dbReference type="InParanoid" id="A0A3Q3EJ70"/>
<organism evidence="1 2">
    <name type="scientific">Labrus bergylta</name>
    <name type="common">ballan wrasse</name>
    <dbReference type="NCBI Taxonomy" id="56723"/>
    <lineage>
        <taxon>Eukaryota</taxon>
        <taxon>Metazoa</taxon>
        <taxon>Chordata</taxon>
        <taxon>Craniata</taxon>
        <taxon>Vertebrata</taxon>
        <taxon>Euteleostomi</taxon>
        <taxon>Actinopterygii</taxon>
        <taxon>Neopterygii</taxon>
        <taxon>Teleostei</taxon>
        <taxon>Neoteleostei</taxon>
        <taxon>Acanthomorphata</taxon>
        <taxon>Eupercaria</taxon>
        <taxon>Labriformes</taxon>
        <taxon>Labridae</taxon>
        <taxon>Labrus</taxon>
    </lineage>
</organism>
<evidence type="ECO:0000313" key="2">
    <source>
        <dbReference type="Proteomes" id="UP000261660"/>
    </source>
</evidence>
<accession>A0A3Q3EJ70</accession>
<sequence length="131" mass="15124">MYEFHVECQLWCCNLRALVSVCKTFNHAKSSHSLTKWTVMLSNASLIKLLNLRVLVPLVSFSYEELDQIQSYSANVKYESYKHQPVGEPSKADSCTPADRRKALYQKFYRQVQEERKPADCVVLSVTNQCL</sequence>
<keyword evidence="2" id="KW-1185">Reference proteome</keyword>